<keyword evidence="2" id="KW-1185">Reference proteome</keyword>
<name>A0A4V3CUI1_9BURK</name>
<dbReference type="EMBL" id="SNXW01000021">
    <property type="protein sequence ID" value="TDP78658.1"/>
    <property type="molecule type" value="Genomic_DNA"/>
</dbReference>
<reference evidence="1 2" key="1">
    <citation type="submission" date="2019-03" db="EMBL/GenBank/DDBJ databases">
        <title>Genomic Encyclopedia of Type Strains, Phase IV (KMG-IV): sequencing the most valuable type-strain genomes for metagenomic binning, comparative biology and taxonomic classification.</title>
        <authorList>
            <person name="Goeker M."/>
        </authorList>
    </citation>
    <scope>NUCLEOTIDE SEQUENCE [LARGE SCALE GENOMIC DNA]</scope>
    <source>
        <strain evidence="1 2">DSM 11901</strain>
    </source>
</reference>
<comment type="caution">
    <text evidence="1">The sequence shown here is derived from an EMBL/GenBank/DDBJ whole genome shotgun (WGS) entry which is preliminary data.</text>
</comment>
<dbReference type="AlphaFoldDB" id="A0A4V3CUI1"/>
<dbReference type="RefSeq" id="WP_058087497.1">
    <property type="nucleotide sequence ID" value="NZ_SNXW01000021.1"/>
</dbReference>
<accession>A0A4V3CUI1</accession>
<organism evidence="1 2">
    <name type="scientific">Aquabacterium commune</name>
    <dbReference type="NCBI Taxonomy" id="70586"/>
    <lineage>
        <taxon>Bacteria</taxon>
        <taxon>Pseudomonadati</taxon>
        <taxon>Pseudomonadota</taxon>
        <taxon>Betaproteobacteria</taxon>
        <taxon>Burkholderiales</taxon>
        <taxon>Aquabacterium</taxon>
    </lineage>
</organism>
<evidence type="ECO:0000313" key="2">
    <source>
        <dbReference type="Proteomes" id="UP000294593"/>
    </source>
</evidence>
<protein>
    <submittedName>
        <fullName evidence="1">Uncharacterized protein</fullName>
    </submittedName>
</protein>
<proteinExistence type="predicted"/>
<dbReference type="Proteomes" id="UP000294593">
    <property type="component" value="Unassembled WGS sequence"/>
</dbReference>
<sequence length="93" mass="10193">MSIILIKYLVQLARQVIRRYYLFMDKIIRQGDKEVRVFRTPDGVTGIVDTSVPMSALDGLAAKLEERLAARARTAKIALTPFGGAKPIAGSSS</sequence>
<gene>
    <name evidence="1" type="ORF">EV672_12110</name>
</gene>
<dbReference type="OrthoDB" id="9847087at2"/>
<evidence type="ECO:0000313" key="1">
    <source>
        <dbReference type="EMBL" id="TDP78658.1"/>
    </source>
</evidence>